<organism evidence="10 11">
    <name type="scientific">Salinimicrobium flavum</name>
    <dbReference type="NCBI Taxonomy" id="1737065"/>
    <lineage>
        <taxon>Bacteria</taxon>
        <taxon>Pseudomonadati</taxon>
        <taxon>Bacteroidota</taxon>
        <taxon>Flavobacteriia</taxon>
        <taxon>Flavobacteriales</taxon>
        <taxon>Flavobacteriaceae</taxon>
        <taxon>Salinimicrobium</taxon>
    </lineage>
</organism>
<evidence type="ECO:0000256" key="8">
    <source>
        <dbReference type="ARBA" id="ARBA00047321"/>
    </source>
</evidence>
<dbReference type="PANTHER" id="PTHR10742:SF342">
    <property type="entry name" value="AMINE OXIDASE"/>
    <property type="match status" value="1"/>
</dbReference>
<dbReference type="RefSeq" id="WP_380752342.1">
    <property type="nucleotide sequence ID" value="NZ_JBHULT010000009.1"/>
</dbReference>
<evidence type="ECO:0000256" key="5">
    <source>
        <dbReference type="ARBA" id="ARBA00017871"/>
    </source>
</evidence>
<comment type="catalytic activity">
    <reaction evidence="8">
        <text>L-tryptophan + O2 = indole-3-acetamide + CO2 + H2O</text>
        <dbReference type="Rhea" id="RHEA:16165"/>
        <dbReference type="ChEBI" id="CHEBI:15377"/>
        <dbReference type="ChEBI" id="CHEBI:15379"/>
        <dbReference type="ChEBI" id="CHEBI:16031"/>
        <dbReference type="ChEBI" id="CHEBI:16526"/>
        <dbReference type="ChEBI" id="CHEBI:57912"/>
        <dbReference type="EC" id="1.13.12.3"/>
    </reaction>
</comment>
<keyword evidence="7" id="KW-0073">Auxin biosynthesis</keyword>
<keyword evidence="6" id="KW-0560">Oxidoreductase</keyword>
<proteinExistence type="inferred from homology"/>
<evidence type="ECO:0000313" key="10">
    <source>
        <dbReference type="EMBL" id="MFD2518364.1"/>
    </source>
</evidence>
<evidence type="ECO:0000256" key="2">
    <source>
        <dbReference type="ARBA" id="ARBA00004814"/>
    </source>
</evidence>
<name>A0ABW5IYU8_9FLAO</name>
<keyword evidence="11" id="KW-1185">Reference proteome</keyword>
<protein>
    <recommendedName>
        <fullName evidence="5">Tryptophan 2-monooxygenase</fullName>
        <ecNumber evidence="4">1.13.12.3</ecNumber>
    </recommendedName>
</protein>
<comment type="similarity">
    <text evidence="3">Belongs to the tryptophan 2-monooxygenase family.</text>
</comment>
<evidence type="ECO:0000256" key="3">
    <source>
        <dbReference type="ARBA" id="ARBA00005833"/>
    </source>
</evidence>
<dbReference type="Proteomes" id="UP001597468">
    <property type="component" value="Unassembled WGS sequence"/>
</dbReference>
<sequence>METNRNLISRKIFLQQMGLGALSAGLFFPGGLSAGILMDTKTKSPQKVVVIGAGLAGLAAAWELRKAGHEVTVLEARDRPGGRVSTVREPFDHGLYAEEGAAAFSASYTYAVKLIEEFGLERIPWALPEDPVTYHLNGEKIKVGPGDKVTWPFDLTKEEQELGPMGIVQKYIIDTLPSEIKNSDNWSQAPIVEMDQASMVEYLREQGASEGAVELLKNTMWFAAVPGETSGLSMAVSDFGLFMADAPFILKGGNDLLPREMAKRMKEDIKYGVQVTKISENREGILVNTAQGGEFRGDEVIVTVPLKVLKKIDFEPQLNQAKVMAIENMPVLNITRTYLQVDKPFWTKDGVSGFAYTDLPVGQVNVYTNPADANKGAIIESFVAGPSAAVLGKLPQEETVREIKREMEKVHPGTEEHFEKAYVKAWSEDPFSLGGPSWPAPGNVTAYLRDLQAPHGKVFFAGEHTSILRSTMEGALRSGVRAAKEVSERSEKSERN</sequence>
<gene>
    <name evidence="10" type="ORF">ACFSTG_10700</name>
</gene>
<dbReference type="EMBL" id="JBHULT010000009">
    <property type="protein sequence ID" value="MFD2518364.1"/>
    <property type="molecule type" value="Genomic_DNA"/>
</dbReference>
<dbReference type="PANTHER" id="PTHR10742">
    <property type="entry name" value="FLAVIN MONOAMINE OXIDASE"/>
    <property type="match status" value="1"/>
</dbReference>
<accession>A0ABW5IYU8</accession>
<evidence type="ECO:0000313" key="11">
    <source>
        <dbReference type="Proteomes" id="UP001597468"/>
    </source>
</evidence>
<evidence type="ECO:0000259" key="9">
    <source>
        <dbReference type="Pfam" id="PF01593"/>
    </source>
</evidence>
<dbReference type="PRINTS" id="PR00757">
    <property type="entry name" value="AMINEOXDASEF"/>
</dbReference>
<comment type="cofactor">
    <cofactor evidence="1">
        <name>FAD</name>
        <dbReference type="ChEBI" id="CHEBI:57692"/>
    </cofactor>
</comment>
<dbReference type="SUPFAM" id="SSF51905">
    <property type="entry name" value="FAD/NAD(P)-binding domain"/>
    <property type="match status" value="1"/>
</dbReference>
<dbReference type="SUPFAM" id="SSF54373">
    <property type="entry name" value="FAD-linked reductases, C-terminal domain"/>
    <property type="match status" value="1"/>
</dbReference>
<dbReference type="InterPro" id="IPR036188">
    <property type="entry name" value="FAD/NAD-bd_sf"/>
</dbReference>
<evidence type="ECO:0000256" key="4">
    <source>
        <dbReference type="ARBA" id="ARBA00012535"/>
    </source>
</evidence>
<dbReference type="InterPro" id="IPR050281">
    <property type="entry name" value="Flavin_monoamine_oxidase"/>
</dbReference>
<evidence type="ECO:0000256" key="1">
    <source>
        <dbReference type="ARBA" id="ARBA00001974"/>
    </source>
</evidence>
<comment type="caution">
    <text evidence="10">The sequence shown here is derived from an EMBL/GenBank/DDBJ whole genome shotgun (WGS) entry which is preliminary data.</text>
</comment>
<dbReference type="InterPro" id="IPR001613">
    <property type="entry name" value="Flavin_amine_oxidase"/>
</dbReference>
<reference evidence="11" key="1">
    <citation type="journal article" date="2019" name="Int. J. Syst. Evol. Microbiol.">
        <title>The Global Catalogue of Microorganisms (GCM) 10K type strain sequencing project: providing services to taxonomists for standard genome sequencing and annotation.</title>
        <authorList>
            <consortium name="The Broad Institute Genomics Platform"/>
            <consortium name="The Broad Institute Genome Sequencing Center for Infectious Disease"/>
            <person name="Wu L."/>
            <person name="Ma J."/>
        </authorList>
    </citation>
    <scope>NUCLEOTIDE SEQUENCE [LARGE SCALE GENOMIC DNA]</scope>
    <source>
        <strain evidence="11">KCTC 42585</strain>
    </source>
</reference>
<dbReference type="InterPro" id="IPR002937">
    <property type="entry name" value="Amino_oxidase"/>
</dbReference>
<feature type="domain" description="Amine oxidase" evidence="9">
    <location>
        <begin position="55"/>
        <end position="486"/>
    </location>
</feature>
<dbReference type="Gene3D" id="3.50.50.60">
    <property type="entry name" value="FAD/NAD(P)-binding domain"/>
    <property type="match status" value="1"/>
</dbReference>
<dbReference type="EC" id="1.13.12.3" evidence="4"/>
<comment type="pathway">
    <text evidence="2">Plant hormone metabolism; auxin biosynthesis.</text>
</comment>
<evidence type="ECO:0000256" key="6">
    <source>
        <dbReference type="ARBA" id="ARBA00023002"/>
    </source>
</evidence>
<dbReference type="Pfam" id="PF01593">
    <property type="entry name" value="Amino_oxidase"/>
    <property type="match status" value="1"/>
</dbReference>
<evidence type="ECO:0000256" key="7">
    <source>
        <dbReference type="ARBA" id="ARBA00023070"/>
    </source>
</evidence>